<feature type="compositionally biased region" description="Basic residues" evidence="1">
    <location>
        <begin position="7"/>
        <end position="25"/>
    </location>
</feature>
<dbReference type="AlphaFoldDB" id="A0A075GSA5"/>
<protein>
    <submittedName>
        <fullName evidence="2">Uncharacterized protein</fullName>
    </submittedName>
</protein>
<feature type="compositionally biased region" description="Basic and acidic residues" evidence="1">
    <location>
        <begin position="26"/>
        <end position="37"/>
    </location>
</feature>
<evidence type="ECO:0000313" key="2">
    <source>
        <dbReference type="EMBL" id="AIF06856.1"/>
    </source>
</evidence>
<organism evidence="2">
    <name type="scientific">uncultured marine thaumarchaeote KM3_196_F10</name>
    <dbReference type="NCBI Taxonomy" id="1456086"/>
    <lineage>
        <taxon>Archaea</taxon>
        <taxon>Nitrososphaerota</taxon>
        <taxon>environmental samples</taxon>
    </lineage>
</organism>
<reference evidence="2" key="1">
    <citation type="journal article" date="2014" name="Genome Biol. Evol.">
        <title>Pangenome evidence for extensive interdomain horizontal transfer affecting lineage core and shell genes in uncultured planktonic thaumarchaeota and euryarchaeota.</title>
        <authorList>
            <person name="Deschamps P."/>
            <person name="Zivanovic Y."/>
            <person name="Moreira D."/>
            <person name="Rodriguez-Valera F."/>
            <person name="Lopez-Garcia P."/>
        </authorList>
    </citation>
    <scope>NUCLEOTIDE SEQUENCE</scope>
</reference>
<name>A0A075GSA5_9ARCH</name>
<dbReference type="EMBL" id="KF900783">
    <property type="protein sequence ID" value="AIF06856.1"/>
    <property type="molecule type" value="Genomic_DNA"/>
</dbReference>
<evidence type="ECO:0000256" key="1">
    <source>
        <dbReference type="SAM" id="MobiDB-lite"/>
    </source>
</evidence>
<accession>A0A075GSA5</accession>
<sequence>MTSSPKTRTKAGSKASRKTTLRTKKSNSDKKRSQKSKYEITKEIDVKRLKEPDVYPYKKQNILHRKFVEEYKEFFEFFRKSSGFLKGEIYRELITSQEFRNHYDHITAMMKSFDKSKVREGTKAQQYEALSIMTDYAQFTIWYDKLINDLPLKFRGPIIELLGPNIKLVKSIIETLKEVNPELKNIRVYSSDLENNELPSRQ</sequence>
<feature type="region of interest" description="Disordered" evidence="1">
    <location>
        <begin position="1"/>
        <end position="37"/>
    </location>
</feature>
<proteinExistence type="predicted"/>